<evidence type="ECO:0000259" key="3">
    <source>
        <dbReference type="PROSITE" id="PS50835"/>
    </source>
</evidence>
<keyword evidence="1" id="KW-0472">Membrane</keyword>
<dbReference type="EMBL" id="JAFHDT010000025">
    <property type="protein sequence ID" value="KAI7790825.1"/>
    <property type="molecule type" value="Genomic_DNA"/>
</dbReference>
<dbReference type="PANTHER" id="PTHR21063">
    <property type="entry name" value="LFA-3"/>
    <property type="match status" value="1"/>
</dbReference>
<keyword evidence="2" id="KW-0732">Signal</keyword>
<evidence type="ECO:0000256" key="2">
    <source>
        <dbReference type="SAM" id="SignalP"/>
    </source>
</evidence>
<sequence length="965" mass="108526">MKNMAHTWFILLFLLKLLCDASCDGEKTVMHNTHNTEIPAPEIIRDYPPCEGSTSSKCLVACSVSNVAQAQLSWYNGSKLYSSLRISDLNKILYLAVKYNETNNYSCMVSSSGISNTSYFNISSLCQPCSVKTTTTILASEGESVTLPTYLTELKDGDDIMWFYEHTFISEFYKSRITYHDCNDGRFSNRLQLDSNNGSLTIANLIKTHSGVYKLKSPTASLIDHNQQLCQGYNITVYDTLPVPVITNDSTQCSSSSSKCVFLCSVNVTRVSLSWHKGKSLLSSISVSDLKRSNFLCLEVEYQDTNTYSCVVNNSFTNKTTRLNIRDLCKVRHIFFKLKISLTDNGRVSLNDEEYVPSAVYFVLSTETLIPEITRDYLIGSKCAVVCSVSSVSQANLTWYNGSNLYSSVMISDFNTKLYLEVEHQDKSNYSCVLSSTHINSIIYLNVSRLCQSCSGGTIKMMPVSDGESVTLSTNLKERQKDMQWYYYENSFIWKLLENTTIYHKHDDGRFTNKLQVDNNTGSLTINNIREINAGLFLLITYKPLMDQLCYKVTVNDRPTMMSVHEKECAIIPTNLTEQNEDCIDWLYKDAVIAELRINQSTIQHYDDHLPVPVITRNSSQCSSSSERSSVSKCVLLCSVMNVTHVSLSWYKGKSLLSSISVSDLIISLSLHLEVEFQDTNTYRCVIKSSFSNKTTQLNFNELCKVVFGADAEEVKSVSVMEGDSVTLYTDVTHIQRYDKIEWIDESQSALMAQINTRAKSSSMCDGYDERFRVKLKLENQTGSLTITNISIAQSGLYKLHIIWNNKTSYMRFNVTVYARLPVPVITDDFLNCSSSERSSNCSFLCSVMNVTHVSLSWYKGKSLLSSISVSDLIIRLSLPLEVEYQDTNTYRCVVNNPITNHTQHLTDVCKCSEHHITLITAAVVVTALCLLGIIAGAVHHRKKGQIAHLQSHHSESTGETSGRC</sequence>
<dbReference type="InterPro" id="IPR036179">
    <property type="entry name" value="Ig-like_dom_sf"/>
</dbReference>
<dbReference type="InterPro" id="IPR007110">
    <property type="entry name" value="Ig-like_dom"/>
</dbReference>
<dbReference type="Gene3D" id="2.60.40.10">
    <property type="entry name" value="Immunoglobulins"/>
    <property type="match status" value="6"/>
</dbReference>
<comment type="caution">
    <text evidence="4">The sequence shown here is derived from an EMBL/GenBank/DDBJ whole genome shotgun (WGS) entry which is preliminary data.</text>
</comment>
<feature type="domain" description="Ig-like" evidence="3">
    <location>
        <begin position="613"/>
        <end position="701"/>
    </location>
</feature>
<dbReference type="InterPro" id="IPR013106">
    <property type="entry name" value="Ig_V-set"/>
</dbReference>
<keyword evidence="1" id="KW-0812">Transmembrane</keyword>
<feature type="domain" description="Ig-like" evidence="3">
    <location>
        <begin position="824"/>
        <end position="907"/>
    </location>
</feature>
<dbReference type="SUPFAM" id="SSF48726">
    <property type="entry name" value="Immunoglobulin"/>
    <property type="match status" value="6"/>
</dbReference>
<dbReference type="FunFam" id="2.60.40.10:FF:002431">
    <property type="entry name" value="Si:ch211-222k6.3"/>
    <property type="match status" value="1"/>
</dbReference>
<feature type="domain" description="Ig-like" evidence="3">
    <location>
        <begin position="357"/>
        <end position="448"/>
    </location>
</feature>
<organism evidence="4 5">
    <name type="scientific">Triplophysa rosa</name>
    <name type="common">Cave loach</name>
    <dbReference type="NCBI Taxonomy" id="992332"/>
    <lineage>
        <taxon>Eukaryota</taxon>
        <taxon>Metazoa</taxon>
        <taxon>Chordata</taxon>
        <taxon>Craniata</taxon>
        <taxon>Vertebrata</taxon>
        <taxon>Euteleostomi</taxon>
        <taxon>Actinopterygii</taxon>
        <taxon>Neopterygii</taxon>
        <taxon>Teleostei</taxon>
        <taxon>Ostariophysi</taxon>
        <taxon>Cypriniformes</taxon>
        <taxon>Nemacheilidae</taxon>
        <taxon>Triplophysa</taxon>
    </lineage>
</organism>
<feature type="chain" id="PRO_5040811438" description="Ig-like domain-containing protein" evidence="2">
    <location>
        <begin position="26"/>
        <end position="965"/>
    </location>
</feature>
<evidence type="ECO:0000313" key="4">
    <source>
        <dbReference type="EMBL" id="KAI7790825.1"/>
    </source>
</evidence>
<name>A0A9W7T383_TRIRA</name>
<evidence type="ECO:0000313" key="5">
    <source>
        <dbReference type="Proteomes" id="UP001059041"/>
    </source>
</evidence>
<accession>A0A9W7T383</accession>
<keyword evidence="5" id="KW-1185">Reference proteome</keyword>
<proteinExistence type="predicted"/>
<dbReference type="InterPro" id="IPR013783">
    <property type="entry name" value="Ig-like_fold"/>
</dbReference>
<keyword evidence="1" id="KW-1133">Transmembrane helix</keyword>
<dbReference type="PROSITE" id="PS50835">
    <property type="entry name" value="IG_LIKE"/>
    <property type="match status" value="5"/>
</dbReference>
<dbReference type="AlphaFoldDB" id="A0A9W7T383"/>
<gene>
    <name evidence="4" type="ORF">IRJ41_002242</name>
</gene>
<dbReference type="Pfam" id="PF07686">
    <property type="entry name" value="V-set"/>
    <property type="match status" value="2"/>
</dbReference>
<dbReference type="SMART" id="SM00409">
    <property type="entry name" value="IG"/>
    <property type="match status" value="6"/>
</dbReference>
<feature type="signal peptide" evidence="2">
    <location>
        <begin position="1"/>
        <end position="25"/>
    </location>
</feature>
<protein>
    <recommendedName>
        <fullName evidence="3">Ig-like domain-containing protein</fullName>
    </recommendedName>
</protein>
<feature type="domain" description="Ig-like" evidence="3">
    <location>
        <begin position="242"/>
        <end position="326"/>
    </location>
</feature>
<reference evidence="4" key="1">
    <citation type="submission" date="2021-02" db="EMBL/GenBank/DDBJ databases">
        <title>Comparative genomics reveals that relaxation of natural selection precedes convergent phenotypic evolution of cavefish.</title>
        <authorList>
            <person name="Peng Z."/>
        </authorList>
    </citation>
    <scope>NUCLEOTIDE SEQUENCE</scope>
    <source>
        <tissue evidence="4">Muscle</tissue>
    </source>
</reference>
<feature type="transmembrane region" description="Helical" evidence="1">
    <location>
        <begin position="917"/>
        <end position="939"/>
    </location>
</feature>
<feature type="domain" description="Ig-like" evidence="3">
    <location>
        <begin position="41"/>
        <end position="123"/>
    </location>
</feature>
<dbReference type="Proteomes" id="UP001059041">
    <property type="component" value="Linkage Group LG25"/>
</dbReference>
<evidence type="ECO:0000256" key="1">
    <source>
        <dbReference type="SAM" id="Phobius"/>
    </source>
</evidence>
<dbReference type="PANTHER" id="PTHR21063:SF4">
    <property type="entry name" value="CD48 ANTIGEN-RELATED"/>
    <property type="match status" value="1"/>
</dbReference>
<dbReference type="InterPro" id="IPR003599">
    <property type="entry name" value="Ig_sub"/>
</dbReference>